<organism evidence="1 2">
    <name type="scientific">Bauhinia variegata</name>
    <name type="common">Purple orchid tree</name>
    <name type="synonym">Phanera variegata</name>
    <dbReference type="NCBI Taxonomy" id="167791"/>
    <lineage>
        <taxon>Eukaryota</taxon>
        <taxon>Viridiplantae</taxon>
        <taxon>Streptophyta</taxon>
        <taxon>Embryophyta</taxon>
        <taxon>Tracheophyta</taxon>
        <taxon>Spermatophyta</taxon>
        <taxon>Magnoliopsida</taxon>
        <taxon>eudicotyledons</taxon>
        <taxon>Gunneridae</taxon>
        <taxon>Pentapetalae</taxon>
        <taxon>rosids</taxon>
        <taxon>fabids</taxon>
        <taxon>Fabales</taxon>
        <taxon>Fabaceae</taxon>
        <taxon>Cercidoideae</taxon>
        <taxon>Cercideae</taxon>
        <taxon>Bauhiniinae</taxon>
        <taxon>Bauhinia</taxon>
    </lineage>
</organism>
<comment type="caution">
    <text evidence="1">The sequence shown here is derived from an EMBL/GenBank/DDBJ whole genome shotgun (WGS) entry which is preliminary data.</text>
</comment>
<evidence type="ECO:0000313" key="1">
    <source>
        <dbReference type="EMBL" id="KAI4317738.1"/>
    </source>
</evidence>
<evidence type="ECO:0000313" key="2">
    <source>
        <dbReference type="Proteomes" id="UP000828941"/>
    </source>
</evidence>
<reference evidence="1 2" key="1">
    <citation type="journal article" date="2022" name="DNA Res.">
        <title>Chromosomal-level genome assembly of the orchid tree Bauhinia variegata (Leguminosae; Cercidoideae) supports the allotetraploid origin hypothesis of Bauhinia.</title>
        <authorList>
            <person name="Zhong Y."/>
            <person name="Chen Y."/>
            <person name="Zheng D."/>
            <person name="Pang J."/>
            <person name="Liu Y."/>
            <person name="Luo S."/>
            <person name="Meng S."/>
            <person name="Qian L."/>
            <person name="Wei D."/>
            <person name="Dai S."/>
            <person name="Zhou R."/>
        </authorList>
    </citation>
    <scope>NUCLEOTIDE SEQUENCE [LARGE SCALE GENOMIC DNA]</scope>
    <source>
        <strain evidence="1">BV-YZ2020</strain>
    </source>
</reference>
<gene>
    <name evidence="1" type="ORF">L6164_025585</name>
</gene>
<sequence>MSSTILLAPLKGDAPPEVSRRIPMLPEEIIAEILLRIPVKSLLQFRCVCKSWKSIISDPQFVKKHLHRSTTDANFSRHRVVFSTETDTQFVIDGIIECSIHSLFNNPATSVDASYRMTPCFKVVGSCNGLLCLASITEESSWVRLWNPTTRWVSKIFPYLGDGWRTSVNSSVVFGFGHDHLIDNYKVVSIFYTDGHGLPKTVKVCTLGDNSWTQMQSFPSSTRIFYDSGKFVGGSLNWLVVRSDGPCYYFVVSFNLAKETCDQLLLPDNDSDQFLPHAVEVLRDSLCFTYGLKGTHFVLWLMKEYGVKESWTKLVTIPYVDIGVSGNFFGPTIFSIRSETGEVLFGVNFNQIAIYNPRDNTLRYPQIKDYVKLFDPVVYIESMVSPCC</sequence>
<dbReference type="EMBL" id="CM039435">
    <property type="protein sequence ID" value="KAI4317738.1"/>
    <property type="molecule type" value="Genomic_DNA"/>
</dbReference>
<protein>
    <submittedName>
        <fullName evidence="1">Uncharacterized protein</fullName>
    </submittedName>
</protein>
<dbReference type="Proteomes" id="UP000828941">
    <property type="component" value="Chromosome 10"/>
</dbReference>
<proteinExistence type="predicted"/>
<name>A0ACB9M196_BAUVA</name>
<accession>A0ACB9M196</accession>
<keyword evidence="2" id="KW-1185">Reference proteome</keyword>